<sequence length="156" mass="16666">MESFRCQTCQVAARKSTSEPDCWLLLAPTLPPVAGPSSRGAMLRPLRERLAECAAGASARRRPTAQRYWGSGSQGQRLGAHSQPPSRTSGAPAPLEAQSTSAGARSAKSDSRRIRRPHPQGRTPPLQAPLRAATTCAHSTLPPREGLVMARARLEP</sequence>
<feature type="region of interest" description="Disordered" evidence="1">
    <location>
        <begin position="54"/>
        <end position="144"/>
    </location>
</feature>
<evidence type="ECO:0000256" key="1">
    <source>
        <dbReference type="SAM" id="MobiDB-lite"/>
    </source>
</evidence>
<evidence type="ECO:0000313" key="2">
    <source>
        <dbReference type="EMBL" id="CAE0782972.1"/>
    </source>
</evidence>
<dbReference type="EMBL" id="HBIZ01056043">
    <property type="protein sequence ID" value="CAE0782972.1"/>
    <property type="molecule type" value="Transcribed_RNA"/>
</dbReference>
<reference evidence="2" key="1">
    <citation type="submission" date="2021-01" db="EMBL/GenBank/DDBJ databases">
        <authorList>
            <person name="Corre E."/>
            <person name="Pelletier E."/>
            <person name="Niang G."/>
            <person name="Scheremetjew M."/>
            <person name="Finn R."/>
            <person name="Kale V."/>
            <person name="Holt S."/>
            <person name="Cochrane G."/>
            <person name="Meng A."/>
            <person name="Brown T."/>
            <person name="Cohen L."/>
        </authorList>
    </citation>
    <scope>NUCLEOTIDE SEQUENCE</scope>
    <source>
        <strain evidence="2">CCMP645</strain>
    </source>
</reference>
<accession>A0A7S4C0E0</accession>
<gene>
    <name evidence="2" type="ORF">PCAR00345_LOCUS35675</name>
</gene>
<proteinExistence type="predicted"/>
<organism evidence="2">
    <name type="scientific">Chrysotila carterae</name>
    <name type="common">Marine alga</name>
    <name type="synonym">Syracosphaera carterae</name>
    <dbReference type="NCBI Taxonomy" id="13221"/>
    <lineage>
        <taxon>Eukaryota</taxon>
        <taxon>Haptista</taxon>
        <taxon>Haptophyta</taxon>
        <taxon>Prymnesiophyceae</taxon>
        <taxon>Isochrysidales</taxon>
        <taxon>Isochrysidaceae</taxon>
        <taxon>Chrysotila</taxon>
    </lineage>
</organism>
<dbReference type="AlphaFoldDB" id="A0A7S4C0E0"/>
<name>A0A7S4C0E0_CHRCT</name>
<protein>
    <submittedName>
        <fullName evidence="2">Uncharacterized protein</fullName>
    </submittedName>
</protein>